<dbReference type="SUPFAM" id="SSF52540">
    <property type="entry name" value="P-loop containing nucleoside triphosphate hydrolases"/>
    <property type="match status" value="1"/>
</dbReference>
<dbReference type="EMBL" id="KK100341">
    <property type="protein sequence ID" value="KIZ06693.1"/>
    <property type="molecule type" value="Genomic_DNA"/>
</dbReference>
<evidence type="ECO:0000259" key="7">
    <source>
        <dbReference type="PROSITE" id="PS51194"/>
    </source>
</evidence>
<dbReference type="AlphaFoldDB" id="A0A0D2K945"/>
<keyword evidence="1" id="KW-0547">Nucleotide-binding</keyword>
<dbReference type="PANTHER" id="PTHR14025">
    <property type="entry name" value="FANCONI ANEMIA GROUP M FANCM FAMILY MEMBER"/>
    <property type="match status" value="1"/>
</dbReference>
<dbReference type="GO" id="GO:0009378">
    <property type="term" value="F:four-way junction helicase activity"/>
    <property type="evidence" value="ECO:0007669"/>
    <property type="project" value="TreeGrafter"/>
</dbReference>
<name>A0A0D2K945_9CHLO</name>
<keyword evidence="9" id="KW-1185">Reference proteome</keyword>
<dbReference type="GO" id="GO:0043138">
    <property type="term" value="F:3'-5' DNA helicase activity"/>
    <property type="evidence" value="ECO:0007669"/>
    <property type="project" value="TreeGrafter"/>
</dbReference>
<protein>
    <submittedName>
        <fullName evidence="8">Fanconi anemia, complementation group M</fullName>
        <ecNumber evidence="8">3.6.1.-</ecNumber>
    </submittedName>
</protein>
<dbReference type="SMART" id="SM00487">
    <property type="entry name" value="DEXDc"/>
    <property type="match status" value="1"/>
</dbReference>
<organism evidence="8 9">
    <name type="scientific">Monoraphidium neglectum</name>
    <dbReference type="NCBI Taxonomy" id="145388"/>
    <lineage>
        <taxon>Eukaryota</taxon>
        <taxon>Viridiplantae</taxon>
        <taxon>Chlorophyta</taxon>
        <taxon>core chlorophytes</taxon>
        <taxon>Chlorophyceae</taxon>
        <taxon>CS clade</taxon>
        <taxon>Sphaeropleales</taxon>
        <taxon>Selenastraceae</taxon>
        <taxon>Monoraphidium</taxon>
    </lineage>
</organism>
<dbReference type="Gene3D" id="3.40.50.300">
    <property type="entry name" value="P-loop containing nucleotide triphosphate hydrolases"/>
    <property type="match status" value="2"/>
</dbReference>
<dbReference type="RefSeq" id="XP_013905712.1">
    <property type="nucleotide sequence ID" value="XM_014050258.1"/>
</dbReference>
<dbReference type="InterPro" id="IPR006935">
    <property type="entry name" value="Helicase/UvrB_N"/>
</dbReference>
<evidence type="ECO:0000256" key="4">
    <source>
        <dbReference type="ARBA" id="ARBA00022840"/>
    </source>
</evidence>
<dbReference type="GO" id="GO:0000400">
    <property type="term" value="F:four-way junction DNA binding"/>
    <property type="evidence" value="ECO:0007669"/>
    <property type="project" value="TreeGrafter"/>
</dbReference>
<keyword evidence="4" id="KW-0067">ATP-binding</keyword>
<dbReference type="EC" id="3.6.1.-" evidence="8"/>
<dbReference type="GO" id="GO:0045003">
    <property type="term" value="P:double-strand break repair via synthesis-dependent strand annealing"/>
    <property type="evidence" value="ECO:0007669"/>
    <property type="project" value="TreeGrafter"/>
</dbReference>
<evidence type="ECO:0000256" key="5">
    <source>
        <dbReference type="SAM" id="MobiDB-lite"/>
    </source>
</evidence>
<dbReference type="InterPro" id="IPR027417">
    <property type="entry name" value="P-loop_NTPase"/>
</dbReference>
<sequence>MWPGKRMIWPRRYWLYPKNRPIRPYQYNMAACALRANTLVALPTGLGKTFVAAVVMLNFYRWFPEGKVLFVAPTKPLVKQQYDSCREIMGIPEAHVMALTGNSGGVAERMQAWKAGRVFFCTPQVVANDLKTGRFPGDEVVALVLDECHRAQGEYDYVRILNQLRSLKVAFRVLGLSATPGRDYNAEVIRTLGVRRVLYLDEGDPELAPYTHEKDTVLQVVNPLLETERVRELASQAARGPLAVLANAKAYNIDASREGGATTAGLAAGFKAFQGAARTRALPHPAQERVKGAFEQAHHLARVMDALDQAGHAAALDEVAKVQASGRKPLLDLGKDAAYRQMVDRLKATSGVKHPKMPALAEVLLQHFQEFEAAQVAAEVAGGGADGAPLDDITRAIVFCNNRELVAVIQGELAQHEPLIRASVFVGQGQARGRGSKKTADPTAAPGDGGGSGGGGAFLTAAAGGGSGGGGAGMNQKEQDAVLKGFRRGEINVLLATSIGEEGLDIPEVDLIVNFDTTSSPIRSTQRAGRTGRHRSGRVVYLLTRGREEERYRAQLEEGAKVKGCLAPAAGRGNRPDAARRTRAT</sequence>
<dbReference type="Pfam" id="PF04851">
    <property type="entry name" value="ResIII"/>
    <property type="match status" value="1"/>
</dbReference>
<evidence type="ECO:0000259" key="6">
    <source>
        <dbReference type="PROSITE" id="PS51192"/>
    </source>
</evidence>
<dbReference type="Pfam" id="PF00271">
    <property type="entry name" value="Helicase_C"/>
    <property type="match status" value="1"/>
</dbReference>
<feature type="domain" description="Helicase ATP-binding" evidence="6">
    <location>
        <begin position="29"/>
        <end position="198"/>
    </location>
</feature>
<proteinExistence type="predicted"/>
<dbReference type="GO" id="GO:0005524">
    <property type="term" value="F:ATP binding"/>
    <property type="evidence" value="ECO:0007669"/>
    <property type="project" value="UniProtKB-KW"/>
</dbReference>
<evidence type="ECO:0000256" key="1">
    <source>
        <dbReference type="ARBA" id="ARBA00022741"/>
    </source>
</evidence>
<gene>
    <name evidence="8" type="ORF">MNEG_1255</name>
</gene>
<dbReference type="GO" id="GO:0016787">
    <property type="term" value="F:hydrolase activity"/>
    <property type="evidence" value="ECO:0007669"/>
    <property type="project" value="UniProtKB-KW"/>
</dbReference>
<dbReference type="PROSITE" id="PS51194">
    <property type="entry name" value="HELICASE_CTER"/>
    <property type="match status" value="1"/>
</dbReference>
<dbReference type="Proteomes" id="UP000054498">
    <property type="component" value="Unassembled WGS sequence"/>
</dbReference>
<evidence type="ECO:0000313" key="8">
    <source>
        <dbReference type="EMBL" id="KIZ06693.1"/>
    </source>
</evidence>
<evidence type="ECO:0000256" key="2">
    <source>
        <dbReference type="ARBA" id="ARBA00022801"/>
    </source>
</evidence>
<keyword evidence="3" id="KW-0347">Helicase</keyword>
<dbReference type="InterPro" id="IPR001650">
    <property type="entry name" value="Helicase_C-like"/>
</dbReference>
<dbReference type="InterPro" id="IPR014001">
    <property type="entry name" value="Helicase_ATP-bd"/>
</dbReference>
<feature type="region of interest" description="Disordered" evidence="5">
    <location>
        <begin position="431"/>
        <end position="453"/>
    </location>
</feature>
<dbReference type="PANTHER" id="PTHR14025:SF20">
    <property type="entry name" value="FANCONI ANEMIA GROUP M PROTEIN"/>
    <property type="match status" value="1"/>
</dbReference>
<accession>A0A0D2K945</accession>
<dbReference type="KEGG" id="mng:MNEG_1255"/>
<reference evidence="8 9" key="1">
    <citation type="journal article" date="2013" name="BMC Genomics">
        <title>Reconstruction of the lipid metabolism for the microalga Monoraphidium neglectum from its genome sequence reveals characteristics suitable for biofuel production.</title>
        <authorList>
            <person name="Bogen C."/>
            <person name="Al-Dilaimi A."/>
            <person name="Albersmeier A."/>
            <person name="Wichmann J."/>
            <person name="Grundmann M."/>
            <person name="Rupp O."/>
            <person name="Lauersen K.J."/>
            <person name="Blifernez-Klassen O."/>
            <person name="Kalinowski J."/>
            <person name="Goesmann A."/>
            <person name="Mussgnug J.H."/>
            <person name="Kruse O."/>
        </authorList>
    </citation>
    <scope>NUCLEOTIDE SEQUENCE [LARGE SCALE GENOMIC DNA]</scope>
    <source>
        <strain evidence="8 9">SAG 48.87</strain>
    </source>
</reference>
<dbReference type="GeneID" id="25729923"/>
<evidence type="ECO:0000256" key="3">
    <source>
        <dbReference type="ARBA" id="ARBA00022806"/>
    </source>
</evidence>
<dbReference type="GO" id="GO:0036297">
    <property type="term" value="P:interstrand cross-link repair"/>
    <property type="evidence" value="ECO:0007669"/>
    <property type="project" value="TreeGrafter"/>
</dbReference>
<dbReference type="OrthoDB" id="6513042at2759"/>
<dbReference type="SMART" id="SM00490">
    <property type="entry name" value="HELICc"/>
    <property type="match status" value="1"/>
</dbReference>
<feature type="domain" description="Helicase C-terminal" evidence="7">
    <location>
        <begin position="386"/>
        <end position="575"/>
    </location>
</feature>
<dbReference type="STRING" id="145388.A0A0D2K945"/>
<dbReference type="PROSITE" id="PS51192">
    <property type="entry name" value="HELICASE_ATP_BIND_1"/>
    <property type="match status" value="1"/>
</dbReference>
<keyword evidence="2 8" id="KW-0378">Hydrolase</keyword>
<evidence type="ECO:0000313" key="9">
    <source>
        <dbReference type="Proteomes" id="UP000054498"/>
    </source>
</evidence>